<accession>A0A517TDL4</accession>
<evidence type="ECO:0000313" key="3">
    <source>
        <dbReference type="Proteomes" id="UP000319976"/>
    </source>
</evidence>
<dbReference type="EMBL" id="CP036316">
    <property type="protein sequence ID" value="QDT66463.1"/>
    <property type="molecule type" value="Genomic_DNA"/>
</dbReference>
<gene>
    <name evidence="2" type="ORF">V22_37300</name>
</gene>
<organism evidence="2 3">
    <name type="scientific">Calycomorphotria hydatis</name>
    <dbReference type="NCBI Taxonomy" id="2528027"/>
    <lineage>
        <taxon>Bacteria</taxon>
        <taxon>Pseudomonadati</taxon>
        <taxon>Planctomycetota</taxon>
        <taxon>Planctomycetia</taxon>
        <taxon>Planctomycetales</taxon>
        <taxon>Planctomycetaceae</taxon>
        <taxon>Calycomorphotria</taxon>
    </lineage>
</organism>
<reference evidence="2 3" key="1">
    <citation type="submission" date="2019-02" db="EMBL/GenBank/DDBJ databases">
        <title>Deep-cultivation of Planctomycetes and their phenomic and genomic characterization uncovers novel biology.</title>
        <authorList>
            <person name="Wiegand S."/>
            <person name="Jogler M."/>
            <person name="Boedeker C."/>
            <person name="Pinto D."/>
            <person name="Vollmers J."/>
            <person name="Rivas-Marin E."/>
            <person name="Kohn T."/>
            <person name="Peeters S.H."/>
            <person name="Heuer A."/>
            <person name="Rast P."/>
            <person name="Oberbeckmann S."/>
            <person name="Bunk B."/>
            <person name="Jeske O."/>
            <person name="Meyerdierks A."/>
            <person name="Storesund J.E."/>
            <person name="Kallscheuer N."/>
            <person name="Luecker S."/>
            <person name="Lage O.M."/>
            <person name="Pohl T."/>
            <person name="Merkel B.J."/>
            <person name="Hornburger P."/>
            <person name="Mueller R.-W."/>
            <person name="Bruemmer F."/>
            <person name="Labrenz M."/>
            <person name="Spormann A.M."/>
            <person name="Op den Camp H."/>
            <person name="Overmann J."/>
            <person name="Amann R."/>
            <person name="Jetten M.S.M."/>
            <person name="Mascher T."/>
            <person name="Medema M.H."/>
            <person name="Devos D.P."/>
            <person name="Kaster A.-K."/>
            <person name="Ovreas L."/>
            <person name="Rohde M."/>
            <person name="Galperin M.Y."/>
            <person name="Jogler C."/>
        </authorList>
    </citation>
    <scope>NUCLEOTIDE SEQUENCE [LARGE SCALE GENOMIC DNA]</scope>
    <source>
        <strain evidence="2 3">V22</strain>
    </source>
</reference>
<proteinExistence type="predicted"/>
<dbReference type="Proteomes" id="UP000319976">
    <property type="component" value="Chromosome"/>
</dbReference>
<name>A0A517TDL4_9PLAN</name>
<keyword evidence="1" id="KW-0472">Membrane</keyword>
<dbReference type="AlphaFoldDB" id="A0A517TDL4"/>
<keyword evidence="1" id="KW-0812">Transmembrane</keyword>
<evidence type="ECO:0000313" key="2">
    <source>
        <dbReference type="EMBL" id="QDT66463.1"/>
    </source>
</evidence>
<keyword evidence="3" id="KW-1185">Reference proteome</keyword>
<dbReference type="RefSeq" id="WP_145265568.1">
    <property type="nucleotide sequence ID" value="NZ_CP036316.1"/>
</dbReference>
<protein>
    <submittedName>
        <fullName evidence="2">Uncharacterized protein</fullName>
    </submittedName>
</protein>
<dbReference type="KEGG" id="chya:V22_37300"/>
<feature type="transmembrane region" description="Helical" evidence="1">
    <location>
        <begin position="12"/>
        <end position="38"/>
    </location>
</feature>
<evidence type="ECO:0000256" key="1">
    <source>
        <dbReference type="SAM" id="Phobius"/>
    </source>
</evidence>
<dbReference type="OrthoDB" id="9919575at2"/>
<keyword evidence="1" id="KW-1133">Transmembrane helix</keyword>
<sequence>MSELFANSMANWVYWGIGLAAGVFLLQYTLGPILVYLTQRMNGDPTIRTFDPSEKPPPKAVSDFFDKQIPLLEEIGFEVADYIVISDLVPKVRMIFVLCTNRETEDMAIAVCAFAMMEGVPTIQDQYVEFAAEFLDGPDVSTNNNKNEPAMKKVPHKVIAQFHWIKDARELFRIHTALIRDLQHGPKRPIPPDDELLEVLRADILKEFENQVPVGWMQYNETTGYYSPTLLGACLMTWKLCWPVASIRRAARRREGNERLRDWGLDELAG</sequence>